<sequence>QKQRAFVRGVFTTRQTRHLPRAASFRGAAVIFGGGGGQRRPFKEGMEEETHTAWGPSGI</sequence>
<evidence type="ECO:0000313" key="3">
    <source>
        <dbReference type="Proteomes" id="UP001162483"/>
    </source>
</evidence>
<feature type="region of interest" description="Disordered" evidence="1">
    <location>
        <begin position="35"/>
        <end position="59"/>
    </location>
</feature>
<gene>
    <name evidence="2" type="ORF">SPARVUS_LOCUS1645918</name>
</gene>
<feature type="compositionally biased region" description="Basic and acidic residues" evidence="1">
    <location>
        <begin position="41"/>
        <end position="51"/>
    </location>
</feature>
<dbReference type="Proteomes" id="UP001162483">
    <property type="component" value="Unassembled WGS sequence"/>
</dbReference>
<feature type="non-terminal residue" evidence="2">
    <location>
        <position position="1"/>
    </location>
</feature>
<accession>A0ABN9AZE4</accession>
<evidence type="ECO:0000313" key="2">
    <source>
        <dbReference type="EMBL" id="CAI9539841.1"/>
    </source>
</evidence>
<name>A0ABN9AZE4_9NEOB</name>
<evidence type="ECO:0000256" key="1">
    <source>
        <dbReference type="SAM" id="MobiDB-lite"/>
    </source>
</evidence>
<protein>
    <submittedName>
        <fullName evidence="2">Uncharacterized protein</fullName>
    </submittedName>
</protein>
<comment type="caution">
    <text evidence="2">The sequence shown here is derived from an EMBL/GenBank/DDBJ whole genome shotgun (WGS) entry which is preliminary data.</text>
</comment>
<dbReference type="EMBL" id="CATNWA010001323">
    <property type="protein sequence ID" value="CAI9539841.1"/>
    <property type="molecule type" value="Genomic_DNA"/>
</dbReference>
<organism evidence="2 3">
    <name type="scientific">Staurois parvus</name>
    <dbReference type="NCBI Taxonomy" id="386267"/>
    <lineage>
        <taxon>Eukaryota</taxon>
        <taxon>Metazoa</taxon>
        <taxon>Chordata</taxon>
        <taxon>Craniata</taxon>
        <taxon>Vertebrata</taxon>
        <taxon>Euteleostomi</taxon>
        <taxon>Amphibia</taxon>
        <taxon>Batrachia</taxon>
        <taxon>Anura</taxon>
        <taxon>Neobatrachia</taxon>
        <taxon>Ranoidea</taxon>
        <taxon>Ranidae</taxon>
        <taxon>Staurois</taxon>
    </lineage>
</organism>
<keyword evidence="3" id="KW-1185">Reference proteome</keyword>
<proteinExistence type="predicted"/>
<reference evidence="2" key="1">
    <citation type="submission" date="2023-05" db="EMBL/GenBank/DDBJ databases">
        <authorList>
            <person name="Stuckert A."/>
        </authorList>
    </citation>
    <scope>NUCLEOTIDE SEQUENCE</scope>
</reference>